<dbReference type="SUPFAM" id="SSF46785">
    <property type="entry name" value="Winged helix' DNA-binding domain"/>
    <property type="match status" value="1"/>
</dbReference>
<dbReference type="EMBL" id="PYYB01000001">
    <property type="protein sequence ID" value="PTL58232.1"/>
    <property type="molecule type" value="Genomic_DNA"/>
</dbReference>
<dbReference type="PROSITE" id="PS50995">
    <property type="entry name" value="HTH_MARR_2"/>
    <property type="match status" value="1"/>
</dbReference>
<dbReference type="GO" id="GO:0003700">
    <property type="term" value="F:DNA-binding transcription factor activity"/>
    <property type="evidence" value="ECO:0007669"/>
    <property type="project" value="InterPro"/>
</dbReference>
<dbReference type="PROSITE" id="PS01117">
    <property type="entry name" value="HTH_MARR_1"/>
    <property type="match status" value="1"/>
</dbReference>
<dbReference type="InterPro" id="IPR000835">
    <property type="entry name" value="HTH_MarR-typ"/>
</dbReference>
<keyword evidence="2" id="KW-0238">DNA-binding</keyword>
<dbReference type="InterPro" id="IPR036388">
    <property type="entry name" value="WH-like_DNA-bd_sf"/>
</dbReference>
<protein>
    <submittedName>
        <fullName evidence="5">MarR family transcriptional regulator</fullName>
    </submittedName>
</protein>
<dbReference type="InterPro" id="IPR036390">
    <property type="entry name" value="WH_DNA-bd_sf"/>
</dbReference>
<dbReference type="SMART" id="SM00347">
    <property type="entry name" value="HTH_MARR"/>
    <property type="match status" value="1"/>
</dbReference>
<evidence type="ECO:0000313" key="5">
    <source>
        <dbReference type="EMBL" id="PTL58232.1"/>
    </source>
</evidence>
<dbReference type="AlphaFoldDB" id="A0A2T4UG50"/>
<dbReference type="InterPro" id="IPR039422">
    <property type="entry name" value="MarR/SlyA-like"/>
</dbReference>
<dbReference type="GO" id="GO:0003677">
    <property type="term" value="F:DNA binding"/>
    <property type="evidence" value="ECO:0007669"/>
    <property type="project" value="UniProtKB-KW"/>
</dbReference>
<keyword evidence="6" id="KW-1185">Reference proteome</keyword>
<keyword evidence="1" id="KW-0805">Transcription regulation</keyword>
<dbReference type="Pfam" id="PF01047">
    <property type="entry name" value="MarR"/>
    <property type="match status" value="1"/>
</dbReference>
<dbReference type="PRINTS" id="PR00598">
    <property type="entry name" value="HTHMARR"/>
</dbReference>
<dbReference type="Proteomes" id="UP000240739">
    <property type="component" value="Unassembled WGS sequence"/>
</dbReference>
<dbReference type="InterPro" id="IPR023187">
    <property type="entry name" value="Tscrpt_reg_MarR-type_CS"/>
</dbReference>
<feature type="domain" description="HTH marR-type" evidence="4">
    <location>
        <begin position="28"/>
        <end position="161"/>
    </location>
</feature>
<evidence type="ECO:0000256" key="1">
    <source>
        <dbReference type="ARBA" id="ARBA00023015"/>
    </source>
</evidence>
<dbReference type="Gene3D" id="1.10.10.10">
    <property type="entry name" value="Winged helix-like DNA-binding domain superfamily/Winged helix DNA-binding domain"/>
    <property type="match status" value="1"/>
</dbReference>
<evidence type="ECO:0000259" key="4">
    <source>
        <dbReference type="PROSITE" id="PS50995"/>
    </source>
</evidence>
<evidence type="ECO:0000256" key="2">
    <source>
        <dbReference type="ARBA" id="ARBA00023125"/>
    </source>
</evidence>
<evidence type="ECO:0000256" key="3">
    <source>
        <dbReference type="ARBA" id="ARBA00023163"/>
    </source>
</evidence>
<dbReference type="PANTHER" id="PTHR33164:SF101">
    <property type="entry name" value="TRANSCRIPTIONAL REPRESSOR MPRA"/>
    <property type="match status" value="1"/>
</dbReference>
<dbReference type="OrthoDB" id="3296622at2"/>
<dbReference type="RefSeq" id="WP_107566670.1">
    <property type="nucleotide sequence ID" value="NZ_PYYB01000001.1"/>
</dbReference>
<dbReference type="GO" id="GO:0006950">
    <property type="term" value="P:response to stress"/>
    <property type="evidence" value="ECO:0007669"/>
    <property type="project" value="TreeGrafter"/>
</dbReference>
<organism evidence="5 6">
    <name type="scientific">Paraconexibacter algicola</name>
    <dbReference type="NCBI Taxonomy" id="2133960"/>
    <lineage>
        <taxon>Bacteria</taxon>
        <taxon>Bacillati</taxon>
        <taxon>Actinomycetota</taxon>
        <taxon>Thermoleophilia</taxon>
        <taxon>Solirubrobacterales</taxon>
        <taxon>Paraconexibacteraceae</taxon>
        <taxon>Paraconexibacter</taxon>
    </lineage>
</organism>
<comment type="caution">
    <text evidence="5">The sequence shown here is derived from an EMBL/GenBank/DDBJ whole genome shotgun (WGS) entry which is preliminary data.</text>
</comment>
<keyword evidence="3" id="KW-0804">Transcription</keyword>
<proteinExistence type="predicted"/>
<evidence type="ECO:0000313" key="6">
    <source>
        <dbReference type="Proteomes" id="UP000240739"/>
    </source>
</evidence>
<name>A0A2T4UG50_9ACTN</name>
<sequence>MPEPLPIDPIAEAGRQWEKHWGAETVPPVAAVTSLMRAHQVVLARLNEQLEPHGLSYARYEALMLLFYSRAGELPLGKMGERLQLHPASVTNLVDGLERLGLVARTRHPSDRRTTLARITDEGRTVATDATRALNGIRFGMEPVGDGDLVTLADVLHHLRAADFRL</sequence>
<reference evidence="5 6" key="1">
    <citation type="submission" date="2018-03" db="EMBL/GenBank/DDBJ databases">
        <title>Aquarubrobacter algicola gen. nov., sp. nov., a novel actinobacterium isolated from shallow eutrophic lake during the end of cyanobacterial harmful algal blooms.</title>
        <authorList>
            <person name="Chun S.J."/>
        </authorList>
    </citation>
    <scope>NUCLEOTIDE SEQUENCE [LARGE SCALE GENOMIC DNA]</scope>
    <source>
        <strain evidence="5 6">Seoho-28</strain>
    </source>
</reference>
<gene>
    <name evidence="5" type="ORF">C7Y72_00500</name>
</gene>
<accession>A0A2T4UG50</accession>
<dbReference type="PANTHER" id="PTHR33164">
    <property type="entry name" value="TRANSCRIPTIONAL REGULATOR, MARR FAMILY"/>
    <property type="match status" value="1"/>
</dbReference>